<keyword evidence="4" id="KW-1185">Reference proteome</keyword>
<dbReference type="PRINTS" id="PR00080">
    <property type="entry name" value="SDRFAMILY"/>
</dbReference>
<evidence type="ECO:0000256" key="2">
    <source>
        <dbReference type="RuleBase" id="RU000363"/>
    </source>
</evidence>
<comment type="similarity">
    <text evidence="2">Belongs to the short-chain dehydrogenases/reductases (SDR) family.</text>
</comment>
<dbReference type="GO" id="GO:0016491">
    <property type="term" value="F:oxidoreductase activity"/>
    <property type="evidence" value="ECO:0007669"/>
    <property type="project" value="UniProtKB-KW"/>
</dbReference>
<dbReference type="PANTHER" id="PTHR43157">
    <property type="entry name" value="PHOSPHATIDYLINOSITOL-GLYCAN BIOSYNTHESIS CLASS F PROTEIN-RELATED"/>
    <property type="match status" value="1"/>
</dbReference>
<dbReference type="Gene3D" id="3.40.50.720">
    <property type="entry name" value="NAD(P)-binding Rossmann-like Domain"/>
    <property type="match status" value="1"/>
</dbReference>
<name>A0A8K0ERM3_BRALA</name>
<keyword evidence="1" id="KW-0560">Oxidoreductase</keyword>
<evidence type="ECO:0000313" key="3">
    <source>
        <dbReference type="EMBL" id="CAH1263504.1"/>
    </source>
</evidence>
<sequence length="336" mass="37062">MADILPRLWYPLSAAAATTGIVLLLRDFMHGERCPSKATMEGKTVIITGANNGIGKETAKELSKRGGRVIMACRNMDKCQGARDQLVQESGNQNVHCQQVDLASFESVRKFASRINKSEAKVDVLINNAGVMRCPHWKTADGNEWQFQVNYLSHFLLTNLILDKLKAAKQGRIINTSSIAHSQGQINFEDINSTVKYEDTDAYMQSKLALVLFTLELSKRLEGTGVTANTVYPGVTKTNIGQHKLSKMESAVTKPFMWFALRDPARAAQTGVYLSVAPEVADKTGKYWKDTVAITPAAQGRDEDIAKKLWDLSLKMTGLSEDVSSKDQSKEEKASS</sequence>
<dbReference type="InterPro" id="IPR002347">
    <property type="entry name" value="SDR_fam"/>
</dbReference>
<gene>
    <name evidence="3" type="primary">RDH13</name>
    <name evidence="3" type="ORF">BLAG_LOCUS18186</name>
</gene>
<evidence type="ECO:0000256" key="1">
    <source>
        <dbReference type="ARBA" id="ARBA00023002"/>
    </source>
</evidence>
<dbReference type="AlphaFoldDB" id="A0A8K0ERM3"/>
<evidence type="ECO:0000313" key="4">
    <source>
        <dbReference type="Proteomes" id="UP000838412"/>
    </source>
</evidence>
<dbReference type="Pfam" id="PF00106">
    <property type="entry name" value="adh_short"/>
    <property type="match status" value="1"/>
</dbReference>
<dbReference type="OrthoDB" id="191139at2759"/>
<protein>
    <submittedName>
        <fullName evidence="3">RDH13 protein</fullName>
    </submittedName>
</protein>
<dbReference type="PANTHER" id="PTHR43157:SF71">
    <property type="entry name" value="RETINOL DEHYDROGENASE 13"/>
    <property type="match status" value="1"/>
</dbReference>
<dbReference type="PRINTS" id="PR00081">
    <property type="entry name" value="GDHRDH"/>
</dbReference>
<dbReference type="Proteomes" id="UP000838412">
    <property type="component" value="Chromosome 4"/>
</dbReference>
<proteinExistence type="inferred from homology"/>
<dbReference type="EMBL" id="OV696689">
    <property type="protein sequence ID" value="CAH1263504.1"/>
    <property type="molecule type" value="Genomic_DNA"/>
</dbReference>
<organism evidence="3 4">
    <name type="scientific">Branchiostoma lanceolatum</name>
    <name type="common">Common lancelet</name>
    <name type="synonym">Amphioxus lanceolatum</name>
    <dbReference type="NCBI Taxonomy" id="7740"/>
    <lineage>
        <taxon>Eukaryota</taxon>
        <taxon>Metazoa</taxon>
        <taxon>Chordata</taxon>
        <taxon>Cephalochordata</taxon>
        <taxon>Leptocardii</taxon>
        <taxon>Amphioxiformes</taxon>
        <taxon>Branchiostomatidae</taxon>
        <taxon>Branchiostoma</taxon>
    </lineage>
</organism>
<dbReference type="SUPFAM" id="SSF51735">
    <property type="entry name" value="NAD(P)-binding Rossmann-fold domains"/>
    <property type="match status" value="1"/>
</dbReference>
<reference evidence="3" key="1">
    <citation type="submission" date="2022-01" db="EMBL/GenBank/DDBJ databases">
        <authorList>
            <person name="Braso-Vives M."/>
        </authorList>
    </citation>
    <scope>NUCLEOTIDE SEQUENCE</scope>
</reference>
<accession>A0A8K0ERM3</accession>
<dbReference type="InterPro" id="IPR036291">
    <property type="entry name" value="NAD(P)-bd_dom_sf"/>
</dbReference>